<dbReference type="Pfam" id="PF13240">
    <property type="entry name" value="Zn_Ribbon_1"/>
    <property type="match status" value="1"/>
</dbReference>
<name>A0A9D9E9A2_9SPIR</name>
<accession>A0A9D9E9A2</accession>
<reference evidence="4" key="1">
    <citation type="submission" date="2020-10" db="EMBL/GenBank/DDBJ databases">
        <authorList>
            <person name="Gilroy R."/>
        </authorList>
    </citation>
    <scope>NUCLEOTIDE SEQUENCE</scope>
    <source>
        <strain evidence="4">11167</strain>
    </source>
</reference>
<dbReference type="InterPro" id="IPR025874">
    <property type="entry name" value="DZR"/>
</dbReference>
<dbReference type="Pfam" id="PF12773">
    <property type="entry name" value="DZR"/>
    <property type="match status" value="1"/>
</dbReference>
<feature type="domain" description="DZANK-type" evidence="1">
    <location>
        <begin position="314"/>
        <end position="367"/>
    </location>
</feature>
<proteinExistence type="predicted"/>
<dbReference type="PANTHER" id="PTHR37826:SF2">
    <property type="entry name" value="ZINC-RIBBON DOMAIN-CONTAINING PROTEIN"/>
    <property type="match status" value="1"/>
</dbReference>
<dbReference type="AlphaFoldDB" id="A0A9D9E9A2"/>
<dbReference type="PANTHER" id="PTHR37826">
    <property type="entry name" value="FLOTILLIN BAND_7_5 DOMAIN PROTEIN"/>
    <property type="match status" value="1"/>
</dbReference>
<organism evidence="4 5">
    <name type="scientific">Candidatus Aphodenecus pullistercoris</name>
    <dbReference type="NCBI Taxonomy" id="2840669"/>
    <lineage>
        <taxon>Bacteria</taxon>
        <taxon>Pseudomonadati</taxon>
        <taxon>Spirochaetota</taxon>
        <taxon>Spirochaetia</taxon>
        <taxon>Spirochaetales</taxon>
        <taxon>Candidatus Aphodenecus</taxon>
    </lineage>
</organism>
<evidence type="ECO:0000259" key="2">
    <source>
        <dbReference type="Pfam" id="PF13240"/>
    </source>
</evidence>
<dbReference type="InterPro" id="IPR033880">
    <property type="entry name" value="SPFH_YdjI"/>
</dbReference>
<evidence type="ECO:0000313" key="5">
    <source>
        <dbReference type="Proteomes" id="UP000823633"/>
    </source>
</evidence>
<evidence type="ECO:0000259" key="1">
    <source>
        <dbReference type="Pfam" id="PF12773"/>
    </source>
</evidence>
<sequence length="371" mass="39649">MGTQLIVHESQEAVFFSKGEIAGEFGPGRHTLSTENLPVVSKLFGIPFGGRNPFTADVWFVNKRAPLDIDWRISKIIVSDPQFKYVPLVASGRYGLKVESSSRFLTELVGTVSTFDKKQITDHFSAMIEQYTKNAIVDFIRGNNVPVTEIGANLTEIANAVRAQMEPFWQRYGLALPGFYVTNVDIDESEQIGRKIIEAIASSSAQSIAGYTWQQQQAMDIAKNAVSGPGGDMGILGMAMLTGAFSGGGGGFANHMMQPPQQPGMMGQVPPAAPAMGQGAARPMRQFVFCSNCGKKYPTTSKFCPNCGDKYNPCPVCGADNMANAKRCVSCGTALVSSQDMSAQAGFACPSCGTPVSPGTKFCPNCGTKLS</sequence>
<comment type="caution">
    <text evidence="4">The sequence shown here is derived from an EMBL/GenBank/DDBJ whole genome shotgun (WGS) entry which is preliminary data.</text>
</comment>
<dbReference type="CDD" id="cd03408">
    <property type="entry name" value="SPFH_like_u1"/>
    <property type="match status" value="1"/>
</dbReference>
<feature type="domain" description="Zinc-ribbon" evidence="2">
    <location>
        <begin position="289"/>
        <end position="309"/>
    </location>
</feature>
<evidence type="ECO:0000259" key="3">
    <source>
        <dbReference type="Pfam" id="PF13421"/>
    </source>
</evidence>
<feature type="domain" description="SPFH" evidence="3">
    <location>
        <begin position="2"/>
        <end position="189"/>
    </location>
</feature>
<reference evidence="4" key="2">
    <citation type="journal article" date="2021" name="PeerJ">
        <title>Extensive microbial diversity within the chicken gut microbiome revealed by metagenomics and culture.</title>
        <authorList>
            <person name="Gilroy R."/>
            <person name="Ravi A."/>
            <person name="Getino M."/>
            <person name="Pursley I."/>
            <person name="Horton D.L."/>
            <person name="Alikhan N.F."/>
            <person name="Baker D."/>
            <person name="Gharbi K."/>
            <person name="Hall N."/>
            <person name="Watson M."/>
            <person name="Adriaenssens E.M."/>
            <person name="Foster-Nyarko E."/>
            <person name="Jarju S."/>
            <person name="Secka A."/>
            <person name="Antonio M."/>
            <person name="Oren A."/>
            <person name="Chaudhuri R.R."/>
            <person name="La Ragione R."/>
            <person name="Hildebrand F."/>
            <person name="Pallen M.J."/>
        </authorList>
    </citation>
    <scope>NUCLEOTIDE SEQUENCE</scope>
    <source>
        <strain evidence="4">11167</strain>
    </source>
</reference>
<evidence type="ECO:0000313" key="4">
    <source>
        <dbReference type="EMBL" id="MBO8442448.1"/>
    </source>
</evidence>
<protein>
    <submittedName>
        <fullName evidence="4">SPFH domain-containing protein</fullName>
    </submittedName>
</protein>
<dbReference type="Pfam" id="PF13421">
    <property type="entry name" value="Band_7_1"/>
    <property type="match status" value="1"/>
</dbReference>
<dbReference type="EMBL" id="JADIMU010000012">
    <property type="protein sequence ID" value="MBO8442448.1"/>
    <property type="molecule type" value="Genomic_DNA"/>
</dbReference>
<gene>
    <name evidence="4" type="ORF">IAC42_01615</name>
</gene>
<dbReference type="Proteomes" id="UP000823633">
    <property type="component" value="Unassembled WGS sequence"/>
</dbReference>
<dbReference type="InterPro" id="IPR026870">
    <property type="entry name" value="Zinc_ribbon_dom"/>
</dbReference>